<dbReference type="InterPro" id="IPR021109">
    <property type="entry name" value="Peptidase_aspartic_dom_sf"/>
</dbReference>
<dbReference type="AlphaFoldDB" id="A0A9Q8ZID4"/>
<dbReference type="PRINTS" id="PR00792">
    <property type="entry name" value="PEPSIN"/>
</dbReference>
<sequence length="524" mass="57033">MAAPLVVEGSGQWYGNDGSWSGFMIQAGTPPQTFEVFPSFQSSNIWLPNGEECNRLQSDVQSCGSSRGAAPFQQRPSPGFQTNMSSTWQGINLYQLGLEQNHGITGSGFVGFDNVLLNDIEVEKFIVTAYAAPGLWLGHIGLLPLPINYSETINSPSFLSILKDEGHIPSLAYGYQAGASYRGTKTPGSLILGGYDNSRASKPLTVKINSDITRALTVAVHDMVATNTMNGTLSLINNEQILAPLDSSIPEMWLPKSVCDRFESVYGLEYHEASGRYVLPDSQRDKLRELKPVLTITIGSDASLTGNTTTISLPYAAFDLQASYPIFANTTNYFPIRRADNATQYAIGRAFLQEAYVGVDFESGIFNVSAAKWDNLEPEVIPVSPRLNITTYTIEVIKSKKGISGGAIAGIVVGCVAAIALLIAGAWLFARKRKRNNASEDVAMDTIVNEKAMCDGSEPAELEPNVINISELPDKHGKSELHEGRPVPELGDPDYVYELPAQKFHEMSTDDEQQDEKSEARTGR</sequence>
<protein>
    <recommendedName>
        <fullName evidence="4">Peptidase A1 domain-containing protein</fullName>
    </recommendedName>
</protein>
<feature type="domain" description="Peptidase A1" evidence="4">
    <location>
        <begin position="21"/>
        <end position="369"/>
    </location>
</feature>
<dbReference type="OrthoDB" id="4074350at2759"/>
<dbReference type="GO" id="GO:0006508">
    <property type="term" value="P:proteolysis"/>
    <property type="evidence" value="ECO:0007669"/>
    <property type="project" value="InterPro"/>
</dbReference>
<dbReference type="GO" id="GO:0004190">
    <property type="term" value="F:aspartic-type endopeptidase activity"/>
    <property type="evidence" value="ECO:0007669"/>
    <property type="project" value="InterPro"/>
</dbReference>
<dbReference type="PANTHER" id="PTHR47966">
    <property type="entry name" value="BETA-SITE APP-CLEAVING ENZYME, ISOFORM A-RELATED"/>
    <property type="match status" value="1"/>
</dbReference>
<dbReference type="VEuPathDB" id="FungiDB:yc1106_09539"/>
<accession>A0A9Q8ZID4</accession>
<dbReference type="GO" id="GO:0000324">
    <property type="term" value="C:fungal-type vacuole"/>
    <property type="evidence" value="ECO:0007669"/>
    <property type="project" value="TreeGrafter"/>
</dbReference>
<evidence type="ECO:0000256" key="3">
    <source>
        <dbReference type="SAM" id="Phobius"/>
    </source>
</evidence>
<evidence type="ECO:0000313" key="5">
    <source>
        <dbReference type="EMBL" id="USP82265.1"/>
    </source>
</evidence>
<name>A0A9Q8ZID4_CURCL</name>
<dbReference type="Gene3D" id="2.40.70.10">
    <property type="entry name" value="Acid Proteases"/>
    <property type="match status" value="2"/>
</dbReference>
<keyword evidence="6" id="KW-1185">Reference proteome</keyword>
<dbReference type="InterPro" id="IPR001461">
    <property type="entry name" value="Aspartic_peptidase_A1"/>
</dbReference>
<keyword evidence="3" id="KW-0472">Membrane</keyword>
<dbReference type="PROSITE" id="PS51767">
    <property type="entry name" value="PEPTIDASE_A1"/>
    <property type="match status" value="1"/>
</dbReference>
<evidence type="ECO:0000259" key="4">
    <source>
        <dbReference type="PROSITE" id="PS51767"/>
    </source>
</evidence>
<evidence type="ECO:0000256" key="2">
    <source>
        <dbReference type="SAM" id="MobiDB-lite"/>
    </source>
</evidence>
<dbReference type="InterPro" id="IPR033121">
    <property type="entry name" value="PEPTIDASE_A1"/>
</dbReference>
<dbReference type="InterPro" id="IPR034164">
    <property type="entry name" value="Pepsin-like_dom"/>
</dbReference>
<reference evidence="5" key="1">
    <citation type="submission" date="2021-12" db="EMBL/GenBank/DDBJ databases">
        <title>Curvularia clavata genome.</title>
        <authorList>
            <person name="Cao Y."/>
        </authorList>
    </citation>
    <scope>NUCLEOTIDE SEQUENCE</scope>
    <source>
        <strain evidence="5">Yc1106</strain>
    </source>
</reference>
<feature type="compositionally biased region" description="Basic and acidic residues" evidence="2">
    <location>
        <begin position="515"/>
        <end position="524"/>
    </location>
</feature>
<dbReference type="Pfam" id="PF00026">
    <property type="entry name" value="Asp"/>
    <property type="match status" value="1"/>
</dbReference>
<dbReference type="SUPFAM" id="SSF50630">
    <property type="entry name" value="Acid proteases"/>
    <property type="match status" value="1"/>
</dbReference>
<evidence type="ECO:0000313" key="6">
    <source>
        <dbReference type="Proteomes" id="UP001056012"/>
    </source>
</evidence>
<feature type="region of interest" description="Disordered" evidence="2">
    <location>
        <begin position="473"/>
        <end position="524"/>
    </location>
</feature>
<comment type="similarity">
    <text evidence="1">Belongs to the peptidase A1 family.</text>
</comment>
<organism evidence="5 6">
    <name type="scientific">Curvularia clavata</name>
    <dbReference type="NCBI Taxonomy" id="95742"/>
    <lineage>
        <taxon>Eukaryota</taxon>
        <taxon>Fungi</taxon>
        <taxon>Dikarya</taxon>
        <taxon>Ascomycota</taxon>
        <taxon>Pezizomycotina</taxon>
        <taxon>Dothideomycetes</taxon>
        <taxon>Pleosporomycetidae</taxon>
        <taxon>Pleosporales</taxon>
        <taxon>Pleosporineae</taxon>
        <taxon>Pleosporaceae</taxon>
        <taxon>Curvularia</taxon>
    </lineage>
</organism>
<keyword evidence="3" id="KW-1133">Transmembrane helix</keyword>
<evidence type="ECO:0000256" key="1">
    <source>
        <dbReference type="ARBA" id="ARBA00007447"/>
    </source>
</evidence>
<feature type="compositionally biased region" description="Basic and acidic residues" evidence="2">
    <location>
        <begin position="473"/>
        <end position="486"/>
    </location>
</feature>
<proteinExistence type="inferred from homology"/>
<feature type="transmembrane region" description="Helical" evidence="3">
    <location>
        <begin position="407"/>
        <end position="430"/>
    </location>
</feature>
<dbReference type="Proteomes" id="UP001056012">
    <property type="component" value="Chromosome 8"/>
</dbReference>
<keyword evidence="3" id="KW-0812">Transmembrane</keyword>
<dbReference type="PANTHER" id="PTHR47966:SF51">
    <property type="entry name" value="BETA-SITE APP-CLEAVING ENZYME, ISOFORM A-RELATED"/>
    <property type="match status" value="1"/>
</dbReference>
<dbReference type="CDD" id="cd05471">
    <property type="entry name" value="pepsin_like"/>
    <property type="match status" value="1"/>
</dbReference>
<gene>
    <name evidence="5" type="ORF">yc1106_09539</name>
</gene>
<dbReference type="EMBL" id="CP089281">
    <property type="protein sequence ID" value="USP82265.1"/>
    <property type="molecule type" value="Genomic_DNA"/>
</dbReference>